<keyword evidence="7" id="KW-1185">Reference proteome</keyword>
<dbReference type="EMBL" id="CAJNDS010002173">
    <property type="protein sequence ID" value="CAE7359873.1"/>
    <property type="molecule type" value="Genomic_DNA"/>
</dbReference>
<dbReference type="PANTHER" id="PTHR21178:SF8">
    <property type="entry name" value="CILIA- AND FLAGELLA-ASSOCIATED PROTEIN 61"/>
    <property type="match status" value="1"/>
</dbReference>
<dbReference type="InterPro" id="IPR036909">
    <property type="entry name" value="Cyt_c-like_dom_sf"/>
</dbReference>
<keyword evidence="2 4" id="KW-0479">Metal-binding</keyword>
<evidence type="ECO:0000256" key="3">
    <source>
        <dbReference type="ARBA" id="ARBA00023004"/>
    </source>
</evidence>
<dbReference type="AlphaFoldDB" id="A0A812PSU7"/>
<dbReference type="PROSITE" id="PS51007">
    <property type="entry name" value="CYTC"/>
    <property type="match status" value="1"/>
</dbReference>
<dbReference type="InterPro" id="IPR009056">
    <property type="entry name" value="Cyt_c-like_dom"/>
</dbReference>
<dbReference type="GO" id="GO:0020037">
    <property type="term" value="F:heme binding"/>
    <property type="evidence" value="ECO:0007669"/>
    <property type="project" value="InterPro"/>
</dbReference>
<dbReference type="PANTHER" id="PTHR21178">
    <property type="entry name" value="CILIA- AND FLAGELLA-ASSOCIATED PROTEIN 61"/>
    <property type="match status" value="1"/>
</dbReference>
<evidence type="ECO:0000313" key="7">
    <source>
        <dbReference type="Proteomes" id="UP000604046"/>
    </source>
</evidence>
<dbReference type="GO" id="GO:0009055">
    <property type="term" value="F:electron transfer activity"/>
    <property type="evidence" value="ECO:0007669"/>
    <property type="project" value="InterPro"/>
</dbReference>
<dbReference type="SUPFAM" id="SSF46626">
    <property type="entry name" value="Cytochrome c"/>
    <property type="match status" value="1"/>
</dbReference>
<accession>A0A812PSU7</accession>
<protein>
    <submittedName>
        <fullName evidence="6">CFAP61 protein</fullName>
    </submittedName>
</protein>
<comment type="caution">
    <text evidence="6">The sequence shown here is derived from an EMBL/GenBank/DDBJ whole genome shotgun (WGS) entry which is preliminary data.</text>
</comment>
<dbReference type="InterPro" id="IPR038884">
    <property type="entry name" value="CFAP61"/>
</dbReference>
<keyword evidence="3 4" id="KW-0408">Iron</keyword>
<name>A0A812PSU7_9DINO</name>
<dbReference type="GO" id="GO:0046872">
    <property type="term" value="F:metal ion binding"/>
    <property type="evidence" value="ECO:0007669"/>
    <property type="project" value="UniProtKB-KW"/>
</dbReference>
<proteinExistence type="predicted"/>
<evidence type="ECO:0000256" key="1">
    <source>
        <dbReference type="ARBA" id="ARBA00022617"/>
    </source>
</evidence>
<reference evidence="6" key="1">
    <citation type="submission" date="2021-02" db="EMBL/GenBank/DDBJ databases">
        <authorList>
            <person name="Dougan E. K."/>
            <person name="Rhodes N."/>
            <person name="Thang M."/>
            <person name="Chan C."/>
        </authorList>
    </citation>
    <scope>NUCLEOTIDE SEQUENCE</scope>
</reference>
<organism evidence="6 7">
    <name type="scientific">Symbiodinium natans</name>
    <dbReference type="NCBI Taxonomy" id="878477"/>
    <lineage>
        <taxon>Eukaryota</taxon>
        <taxon>Sar</taxon>
        <taxon>Alveolata</taxon>
        <taxon>Dinophyceae</taxon>
        <taxon>Suessiales</taxon>
        <taxon>Symbiodiniaceae</taxon>
        <taxon>Symbiodinium</taxon>
    </lineage>
</organism>
<sequence>MSINMHAASFQRRDRALFPAPEAARAPMGTMEDFGASPAGLPQKLLACRLCITADALNVDPDIFNSVHGNGLVYDGRLIVDHNFCTTDPGIFGAGSLCEFSRRFQRKDAARYLRHDGFNGREVGGKLATALLRKLDPVNGDSVAAGGPSLNTGSTVHDTGTTGGVMQLRPAQAPGVAAGFAPSARSQMFRIGRIAAAVCLALHGASCFLLPSQLTTGCLSPVPMLGAFKGTPEPSQPSSWSLLAGAALGLLISAATAKPALAMELEKGETSFQGNCTACHVGGLVEMQKRLCRPVSRANLWRDSIVEYRKYDVQAIISRESDRGVKPPVGDKMRPDNFEDVANFVYSKADKW</sequence>
<feature type="domain" description="Cytochrome c" evidence="5">
    <location>
        <begin position="263"/>
        <end position="349"/>
    </location>
</feature>
<evidence type="ECO:0000256" key="4">
    <source>
        <dbReference type="PROSITE-ProRule" id="PRU00433"/>
    </source>
</evidence>
<evidence type="ECO:0000259" key="5">
    <source>
        <dbReference type="PROSITE" id="PS51007"/>
    </source>
</evidence>
<gene>
    <name evidence="6" type="primary">CFAP61</name>
    <name evidence="6" type="ORF">SNAT2548_LOCUS19306</name>
</gene>
<dbReference type="Gene3D" id="1.10.760.10">
    <property type="entry name" value="Cytochrome c-like domain"/>
    <property type="match status" value="1"/>
</dbReference>
<evidence type="ECO:0000313" key="6">
    <source>
        <dbReference type="EMBL" id="CAE7359873.1"/>
    </source>
</evidence>
<dbReference type="OrthoDB" id="1930491at2759"/>
<keyword evidence="1 4" id="KW-0349">Heme</keyword>
<evidence type="ECO:0000256" key="2">
    <source>
        <dbReference type="ARBA" id="ARBA00022723"/>
    </source>
</evidence>
<dbReference type="Proteomes" id="UP000604046">
    <property type="component" value="Unassembled WGS sequence"/>
</dbReference>